<evidence type="ECO:0000256" key="1">
    <source>
        <dbReference type="ARBA" id="ARBA00000971"/>
    </source>
</evidence>
<evidence type="ECO:0000256" key="6">
    <source>
        <dbReference type="SAM" id="MobiDB-lite"/>
    </source>
</evidence>
<feature type="compositionally biased region" description="Polar residues" evidence="6">
    <location>
        <begin position="123"/>
        <end position="137"/>
    </location>
</feature>
<feature type="compositionally biased region" description="Low complexity" evidence="6">
    <location>
        <begin position="138"/>
        <end position="150"/>
    </location>
</feature>
<evidence type="ECO:0000313" key="8">
    <source>
        <dbReference type="EMBL" id="SEL69773.1"/>
    </source>
</evidence>
<dbReference type="InterPro" id="IPR000297">
    <property type="entry name" value="PPIase_PpiC"/>
</dbReference>
<comment type="catalytic activity">
    <reaction evidence="1">
        <text>[protein]-peptidylproline (omega=180) = [protein]-peptidylproline (omega=0)</text>
        <dbReference type="Rhea" id="RHEA:16237"/>
        <dbReference type="Rhea" id="RHEA-COMP:10747"/>
        <dbReference type="Rhea" id="RHEA-COMP:10748"/>
        <dbReference type="ChEBI" id="CHEBI:83833"/>
        <dbReference type="ChEBI" id="CHEBI:83834"/>
        <dbReference type="EC" id="5.2.1.8"/>
    </reaction>
</comment>
<dbReference type="PROSITE" id="PS50198">
    <property type="entry name" value="PPIC_PPIASE_2"/>
    <property type="match status" value="1"/>
</dbReference>
<organism evidence="8 9">
    <name type="scientific">Atopomonas hussainii</name>
    <dbReference type="NCBI Taxonomy" id="1429083"/>
    <lineage>
        <taxon>Bacteria</taxon>
        <taxon>Pseudomonadati</taxon>
        <taxon>Pseudomonadota</taxon>
        <taxon>Gammaproteobacteria</taxon>
        <taxon>Pseudomonadales</taxon>
        <taxon>Pseudomonadaceae</taxon>
        <taxon>Atopomonas</taxon>
    </lineage>
</organism>
<dbReference type="Gene3D" id="3.10.50.40">
    <property type="match status" value="1"/>
</dbReference>
<accession>A0A1H7SBC8</accession>
<comment type="similarity">
    <text evidence="2">Belongs to the PpiC/parvulin rotamase family.</text>
</comment>
<dbReference type="InterPro" id="IPR023058">
    <property type="entry name" value="PPIase_PpiC_CS"/>
</dbReference>
<protein>
    <recommendedName>
        <fullName evidence="3">peptidylprolyl isomerase</fullName>
        <ecNumber evidence="3">5.2.1.8</ecNumber>
    </recommendedName>
</protein>
<gene>
    <name evidence="8" type="ORF">SAMN05216214_11820</name>
</gene>
<keyword evidence="5 8" id="KW-0413">Isomerase</keyword>
<feature type="region of interest" description="Disordered" evidence="6">
    <location>
        <begin position="101"/>
        <end position="150"/>
    </location>
</feature>
<dbReference type="SUPFAM" id="SSF54534">
    <property type="entry name" value="FKBP-like"/>
    <property type="match status" value="1"/>
</dbReference>
<name>A0A1H7SBC8_9GAMM</name>
<keyword evidence="9" id="KW-1185">Reference proteome</keyword>
<dbReference type="InterPro" id="IPR027304">
    <property type="entry name" value="Trigger_fact/SurA_dom_sf"/>
</dbReference>
<dbReference type="SUPFAM" id="SSF109998">
    <property type="entry name" value="Triger factor/SurA peptide-binding domain-like"/>
    <property type="match status" value="1"/>
</dbReference>
<evidence type="ECO:0000259" key="7">
    <source>
        <dbReference type="PROSITE" id="PS50198"/>
    </source>
</evidence>
<evidence type="ECO:0000256" key="3">
    <source>
        <dbReference type="ARBA" id="ARBA00013194"/>
    </source>
</evidence>
<evidence type="ECO:0000256" key="5">
    <source>
        <dbReference type="PROSITE-ProRule" id="PRU00278"/>
    </source>
</evidence>
<evidence type="ECO:0000256" key="4">
    <source>
        <dbReference type="ARBA" id="ARBA00023110"/>
    </source>
</evidence>
<feature type="domain" description="PpiC" evidence="7">
    <location>
        <begin position="264"/>
        <end position="365"/>
    </location>
</feature>
<dbReference type="InterPro" id="IPR050245">
    <property type="entry name" value="PrsA_foldase"/>
</dbReference>
<evidence type="ECO:0000313" key="9">
    <source>
        <dbReference type="Proteomes" id="UP000185766"/>
    </source>
</evidence>
<keyword evidence="4 5" id="KW-0697">Rotamase</keyword>
<dbReference type="PANTHER" id="PTHR47245">
    <property type="entry name" value="PEPTIDYLPROLYL ISOMERASE"/>
    <property type="match status" value="1"/>
</dbReference>
<proteinExistence type="inferred from homology"/>
<dbReference type="EMBL" id="FOAS01000018">
    <property type="protein sequence ID" value="SEL69773.1"/>
    <property type="molecule type" value="Genomic_DNA"/>
</dbReference>
<dbReference type="InterPro" id="IPR046357">
    <property type="entry name" value="PPIase_dom_sf"/>
</dbReference>
<dbReference type="EC" id="5.2.1.8" evidence="3"/>
<dbReference type="STRING" id="1429083.GCA_001885685_00925"/>
<dbReference type="Proteomes" id="UP000185766">
    <property type="component" value="Unassembled WGS sequence"/>
</dbReference>
<dbReference type="AlphaFoldDB" id="A0A1H7SBC8"/>
<dbReference type="PANTHER" id="PTHR47245:SF2">
    <property type="entry name" value="PEPTIDYL-PROLYL CIS-TRANS ISOMERASE HP_0175-RELATED"/>
    <property type="match status" value="1"/>
</dbReference>
<sequence>MPLCGTWGAVIRSFGKKVCNEVPINWLHSPITVLRGARKLGYQRGMPRLLCSGRLVLEPFAKLIATSNLKQRWQETASVVLHHSEETIMGCGCGGKNGGGGCGGGGRPEQPESLPDTPFEDAGSSSVPSQANDASDTPSEQPAAPEEAPKASLSLIASSVRKDFPSVSVNGLPIASEAIAQELQFHPAASREDAIFEACQALVIRELLQQRIQTLGLQVTPAAGESEEEALTRTLLAQEVAMPQADEAACRQYFEQNRTKFASAPLVAARHILLACADDDIDTRSQLREQADALITQLTSHPERFAALAAEHSACPSKAQGGALGQLSKGQAVPEFERAIFRLPLGLAAQPIESRYGFHVVMIDQRIEGRLLPFEAVQQAIRNELDQRVWQTAVSQYLRKLVGEAEIAGIQLEAS</sequence>
<reference evidence="8 9" key="1">
    <citation type="submission" date="2016-10" db="EMBL/GenBank/DDBJ databases">
        <authorList>
            <person name="de Groot N.N."/>
        </authorList>
    </citation>
    <scope>NUCLEOTIDE SEQUENCE [LARGE SCALE GENOMIC DNA]</scope>
    <source>
        <strain evidence="8 9">JCM 19513</strain>
    </source>
</reference>
<dbReference type="GO" id="GO:0003755">
    <property type="term" value="F:peptidyl-prolyl cis-trans isomerase activity"/>
    <property type="evidence" value="ECO:0007669"/>
    <property type="project" value="UniProtKB-KW"/>
</dbReference>
<dbReference type="Pfam" id="PF00639">
    <property type="entry name" value="Rotamase"/>
    <property type="match status" value="1"/>
</dbReference>
<evidence type="ECO:0000256" key="2">
    <source>
        <dbReference type="ARBA" id="ARBA00007656"/>
    </source>
</evidence>
<dbReference type="PROSITE" id="PS01096">
    <property type="entry name" value="PPIC_PPIASE_1"/>
    <property type="match status" value="1"/>
</dbReference>